<dbReference type="InterPro" id="IPR036390">
    <property type="entry name" value="WH_DNA-bd_sf"/>
</dbReference>
<evidence type="ECO:0000256" key="2">
    <source>
        <dbReference type="ARBA" id="ARBA00023125"/>
    </source>
</evidence>
<keyword evidence="2" id="KW-0238">DNA-binding</keyword>
<dbReference type="Gene3D" id="1.10.10.10">
    <property type="entry name" value="Winged helix-like DNA-binding domain superfamily/Winged helix DNA-binding domain"/>
    <property type="match status" value="1"/>
</dbReference>
<evidence type="ECO:0000259" key="5">
    <source>
        <dbReference type="PROSITE" id="PS51118"/>
    </source>
</evidence>
<keyword evidence="1" id="KW-0805">Transcription regulation</keyword>
<dbReference type="CDD" id="cd00090">
    <property type="entry name" value="HTH_ARSR"/>
    <property type="match status" value="1"/>
</dbReference>
<keyword evidence="3" id="KW-0804">Transcription</keyword>
<evidence type="ECO:0000256" key="3">
    <source>
        <dbReference type="ARBA" id="ARBA00023163"/>
    </source>
</evidence>
<accession>A0A212LIW4</accession>
<reference evidence="6" key="1">
    <citation type="submission" date="2016-08" db="EMBL/GenBank/DDBJ databases">
        <authorList>
            <person name="Seilhamer J.J."/>
        </authorList>
    </citation>
    <scope>NUCLEOTIDE SEQUENCE</scope>
    <source>
        <strain evidence="6">86</strain>
    </source>
</reference>
<dbReference type="PANTHER" id="PTHR33204:SF29">
    <property type="entry name" value="TRANSCRIPTIONAL REGULATOR"/>
    <property type="match status" value="1"/>
</dbReference>
<dbReference type="PROSITE" id="PS51118">
    <property type="entry name" value="HTH_HXLR"/>
    <property type="match status" value="1"/>
</dbReference>
<sequence>MAKVRHSRFDCAPGCSVEAAVGLIDGKWKSVILFHLLDRTLRFGELSRILASVTPRMLTNQLRELEEDGLVVRTVYPQVPPKVEYSLSPLGRSMEPVLMALKAWGDANIGRFGKPKGIDPRERQSPPAPAGQTAGGHQWAKFDPAPIEVIANDLE</sequence>
<evidence type="ECO:0000256" key="4">
    <source>
        <dbReference type="SAM" id="MobiDB-lite"/>
    </source>
</evidence>
<proteinExistence type="predicted"/>
<feature type="region of interest" description="Disordered" evidence="4">
    <location>
        <begin position="114"/>
        <end position="142"/>
    </location>
</feature>
<name>A0A212LIW4_9HYPH</name>
<evidence type="ECO:0000313" key="6">
    <source>
        <dbReference type="EMBL" id="SCM77450.1"/>
    </source>
</evidence>
<dbReference type="PANTHER" id="PTHR33204">
    <property type="entry name" value="TRANSCRIPTIONAL REGULATOR, MARR FAMILY"/>
    <property type="match status" value="1"/>
</dbReference>
<dbReference type="SUPFAM" id="SSF46785">
    <property type="entry name" value="Winged helix' DNA-binding domain"/>
    <property type="match status" value="1"/>
</dbReference>
<evidence type="ECO:0000256" key="1">
    <source>
        <dbReference type="ARBA" id="ARBA00023015"/>
    </source>
</evidence>
<dbReference type="GO" id="GO:0003677">
    <property type="term" value="F:DNA binding"/>
    <property type="evidence" value="ECO:0007669"/>
    <property type="project" value="UniProtKB-KW"/>
</dbReference>
<dbReference type="Pfam" id="PF01638">
    <property type="entry name" value="HxlR"/>
    <property type="match status" value="1"/>
</dbReference>
<dbReference type="AlphaFoldDB" id="A0A212LIW4"/>
<dbReference type="InterPro" id="IPR011991">
    <property type="entry name" value="ArsR-like_HTH"/>
</dbReference>
<dbReference type="InterPro" id="IPR036388">
    <property type="entry name" value="WH-like_DNA-bd_sf"/>
</dbReference>
<feature type="domain" description="HTH hxlR-type" evidence="5">
    <location>
        <begin position="15"/>
        <end position="113"/>
    </location>
</feature>
<protein>
    <submittedName>
        <fullName evidence="6">Putative transcriptional regulator (Modular protein)</fullName>
    </submittedName>
</protein>
<gene>
    <name evidence="6" type="ORF">KL86PLE_41255</name>
</gene>
<dbReference type="InterPro" id="IPR002577">
    <property type="entry name" value="HTH_HxlR"/>
</dbReference>
<dbReference type="GO" id="GO:0006355">
    <property type="term" value="P:regulation of DNA-templated transcription"/>
    <property type="evidence" value="ECO:0007669"/>
    <property type="project" value="UniProtKB-ARBA"/>
</dbReference>
<organism evidence="6">
    <name type="scientific">uncultured Pleomorphomonas sp</name>
    <dbReference type="NCBI Taxonomy" id="442121"/>
    <lineage>
        <taxon>Bacteria</taxon>
        <taxon>Pseudomonadati</taxon>
        <taxon>Pseudomonadota</taxon>
        <taxon>Alphaproteobacteria</taxon>
        <taxon>Hyphomicrobiales</taxon>
        <taxon>Pleomorphomonadaceae</taxon>
        <taxon>Pleomorphomonas</taxon>
        <taxon>environmental samples</taxon>
    </lineage>
</organism>
<dbReference type="EMBL" id="FMJD01000008">
    <property type="protein sequence ID" value="SCM77450.1"/>
    <property type="molecule type" value="Genomic_DNA"/>
</dbReference>